<dbReference type="Pfam" id="PF00435">
    <property type="entry name" value="Spectrin"/>
    <property type="match status" value="1"/>
</dbReference>
<dbReference type="WBParaSite" id="maker-uti_cns_0011979-snap-gene-0.2-mRNA-1">
    <property type="protein sequence ID" value="maker-uti_cns_0011979-snap-gene-0.2-mRNA-1"/>
    <property type="gene ID" value="maker-uti_cns_0011979-snap-gene-0.2"/>
</dbReference>
<dbReference type="Proteomes" id="UP000095280">
    <property type="component" value="Unplaced"/>
</dbReference>
<dbReference type="CDD" id="cd00176">
    <property type="entry name" value="SPEC"/>
    <property type="match status" value="1"/>
</dbReference>
<evidence type="ECO:0000256" key="2">
    <source>
        <dbReference type="SAM" id="MobiDB-lite"/>
    </source>
</evidence>
<evidence type="ECO:0000256" key="1">
    <source>
        <dbReference type="ARBA" id="ARBA00022737"/>
    </source>
</evidence>
<feature type="region of interest" description="Disordered" evidence="2">
    <location>
        <begin position="745"/>
        <end position="779"/>
    </location>
</feature>
<dbReference type="PANTHER" id="PTHR11915">
    <property type="entry name" value="SPECTRIN/FILAMIN RELATED CYTOSKELETAL PROTEIN"/>
    <property type="match status" value="1"/>
</dbReference>
<sequence>PLRLRRLWRRRLGRVGHGGRRHQALVGPKQLAVQTGRQLPVRLRLVQLVPPFGQLRRQTVAGGLLLADGGQDGLGVVVTPAGQLLGQLGQLCRLHCALGQPLFQVLRGGRTGLLVLKLLREQKWIFNLFEEIHRPTSCLSCWALADRSSSTTGARAASLASRSTIEGFLSIRVSFSLQLLCRLWLVGNNLSQLLQLRRLRRHLRLEGSVPHSSPIDVAAGLPMGAVLHRWPLLCQPLGQFVCRDVKVGQLSGVARSSRRRRSVAARALMPEPHLRWPAETPPSDGPPGRAPCVATVPTPSGLSSLLRRPRRLPALSAGRRGVAARRRVPPRLCPRRAGIAEPSLRFDARGAGAAPRQLGRRALLAGAAAAPTAVDREGRQQLPAERQATALRLRCWPTAGPAAALHRLQWPVRPLMLGDAVVDVAERTLLFRTCGVSFKRRMKDSLVWYCPVVRLRGPASDASSSLFNALAASASSSSFSRRSHSSRSRPPAISDTSSAKSASFSSRASMNADSLGCTSLTARPSYQGPPLVQILQQRLGLIRRFVRPLCRRPSLGRQLRRPGHRRRLLGRGRGVSQQLLGQAVQLVQSALVGRHLLEVLLAALPDSGGAIGQHQVGRLVSGQGGLLPGQPVVEGFGQFEEAKLPDSLGERALSRAVASACRSAKVASSFSMRCRMAVRSDSGRQRPRRWPRRRQRLRRRRLRRCRSPAERRKVGRRTPTAPFSSSEAPSCIFISVTSSSYGSSTAINGSSSPSATAESSADCSSPSLKSSSSSSSPRLLCTSSVVSWNSGVLSRQFARRLCAAKGLQLLAQILVTLEQRGCRAGVVPDVPTGQQRRHAGHVIVGLAGRGKELLSVQALSCIGLAGVQQSAKVAPAGAQAAQPVADSLLALLRRLDGDFIAVVNVAAVVGSVLQLSGLAGVFIFAAANQLKEISRCLQATPPVGERLQQALVVLLQRHQLLAQRHRRSAGRAAVAETPGSACDAVHLNGEATSSKINKSAKTFLKLTCSCKAINSCSEILCLARKFSHDIRSVPVSHELTPSRVGSQGGLLLSEGLGQASPPGADVVSVARHDGLVVIILFNKALCGLVERLEADGLLVVDGALHPEQPLPGVLGLLQRAREAALVAELLRQLELEKRARHFTSVMLPARLKTLAELGSAVASLRVGDDSLKEAEDAWERLLRVQSAIHNQEAIRFEPFYKAAQRLIEENYHDKAVVARHRDDVSARWAGLTEAFAEKEAALRPYAEMASAAKEVEVLRAQLQALRESVTSCDTGTDLMSCENFLARHRISEQELIALHEQVNRIAGRARRLCDGRTTGAPAMSLSQKLMALEEDYQGLLQAFADRRRRLETARDFLQLIRSCEDEDSWLAEKLAGLGRLQQQSADGHGDLRAARRFVSRLQTEEAEIEHRQAAWKCEICHLCSTCESAQLQDGADNCSDIDDGDKVAVQTAKQRQQAVSDWLSRLRSGWRDLRRLLHACQADAAQRLDAQQFFASAGEADDHMAGVAPLLAGRDVGHDAGSAAALLKRHQYLRKELQAFGSAETTGELAGLRETAKRLTSDGDAAAPRRPKRTMARKQLTMCTAASATRRRTMTSMKARSSLPRTQRWRDGDEDPLIAVEEPYEELVTEMKMQEAEEAETHSTGGGDIFELLQKTNKDWYSVRDLTTNKRGFLPAIYLTEISPTTVTVRVAAALCEVTVGCPALALCLNAPPNWRTVPSEFAASNFSSLGRRSAPSEPATPQPLAPSWPASRPLPAGVGADGHPAPHGEAGRHLRRPAGAGDRARERSLAQAVRQFRFFELAEAFNDWLAGKEAALAADEPPYLVLANGSAP</sequence>
<feature type="region of interest" description="Disordered" evidence="2">
    <location>
        <begin position="1729"/>
        <end position="1787"/>
    </location>
</feature>
<keyword evidence="1" id="KW-0677">Repeat</keyword>
<feature type="compositionally biased region" description="Basic residues" evidence="2">
    <location>
        <begin position="685"/>
        <end position="706"/>
    </location>
</feature>
<feature type="region of interest" description="Disordered" evidence="2">
    <location>
        <begin position="1591"/>
        <end position="1610"/>
    </location>
</feature>
<name>A0A1I8IEV5_9PLAT</name>
<reference evidence="4" key="1">
    <citation type="submission" date="2016-11" db="UniProtKB">
        <authorList>
            <consortium name="WormBaseParasite"/>
        </authorList>
    </citation>
    <scope>IDENTIFICATION</scope>
</reference>
<feature type="compositionally biased region" description="Low complexity" evidence="2">
    <location>
        <begin position="1591"/>
        <end position="1602"/>
    </location>
</feature>
<organism evidence="3 4">
    <name type="scientific">Macrostomum lignano</name>
    <dbReference type="NCBI Taxonomy" id="282301"/>
    <lineage>
        <taxon>Eukaryota</taxon>
        <taxon>Metazoa</taxon>
        <taxon>Spiralia</taxon>
        <taxon>Lophotrochozoa</taxon>
        <taxon>Platyhelminthes</taxon>
        <taxon>Rhabditophora</taxon>
        <taxon>Macrostomorpha</taxon>
        <taxon>Macrostomida</taxon>
        <taxon>Macrostomidae</taxon>
        <taxon>Macrostomum</taxon>
    </lineage>
</organism>
<evidence type="ECO:0000313" key="3">
    <source>
        <dbReference type="Proteomes" id="UP000095280"/>
    </source>
</evidence>
<dbReference type="InterPro" id="IPR018159">
    <property type="entry name" value="Spectrin/alpha-actinin"/>
</dbReference>
<dbReference type="InterPro" id="IPR002017">
    <property type="entry name" value="Spectrin_repeat"/>
</dbReference>
<feature type="region of interest" description="Disordered" evidence="2">
    <location>
        <begin position="478"/>
        <end position="500"/>
    </location>
</feature>
<evidence type="ECO:0000313" key="4">
    <source>
        <dbReference type="WBParaSite" id="maker-uti_cns_0011979-snap-gene-0.2-mRNA-1"/>
    </source>
</evidence>
<feature type="region of interest" description="Disordered" evidence="2">
    <location>
        <begin position="678"/>
        <end position="726"/>
    </location>
</feature>
<dbReference type="Gene3D" id="1.20.58.60">
    <property type="match status" value="2"/>
</dbReference>
<dbReference type="SMART" id="SM00150">
    <property type="entry name" value="SPEC"/>
    <property type="match status" value="3"/>
</dbReference>
<feature type="compositionally biased region" description="Low complexity" evidence="2">
    <location>
        <begin position="488"/>
        <end position="500"/>
    </location>
</feature>
<protein>
    <submittedName>
        <fullName evidence="4">IRS-type PTB domain-containing protein</fullName>
    </submittedName>
</protein>
<dbReference type="SUPFAM" id="SSF46966">
    <property type="entry name" value="Spectrin repeat"/>
    <property type="match status" value="3"/>
</dbReference>
<dbReference type="Gene3D" id="2.30.30.40">
    <property type="entry name" value="SH3 Domains"/>
    <property type="match status" value="1"/>
</dbReference>
<keyword evidence="3" id="KW-1185">Reference proteome</keyword>
<accession>A0A1I8IEV5</accession>
<proteinExistence type="predicted"/>